<name>A0A821N4R3_9BILA</name>
<sequence>MKWEQRRRQNLTTYNRLMKTTSLDVSTANLSGNFSAKNTPNEKDIRDLQELRRELRCNECKRITCLGNCASGQDYHLYKRIVSSIPPQSSPTRQPALQSGSNVRDQHRCKHGCTTCSASNCRSTADVINANAIITSLNNNSNINNNRLRSSKATFAYGQKSQRPTIDLRPRSMHQVTRDMKIKFEQANISPVVVVPLYEDESQSILTRRSQKRSPNGLLPGKSFRSQRRDSLTLISPQKILS</sequence>
<feature type="region of interest" description="Disordered" evidence="1">
    <location>
        <begin position="205"/>
        <end position="230"/>
    </location>
</feature>
<reference evidence="2" key="1">
    <citation type="submission" date="2021-02" db="EMBL/GenBank/DDBJ databases">
        <authorList>
            <person name="Nowell W R."/>
        </authorList>
    </citation>
    <scope>NUCLEOTIDE SEQUENCE</scope>
</reference>
<gene>
    <name evidence="2" type="ORF">QYT958_LOCUS22729</name>
</gene>
<evidence type="ECO:0000313" key="3">
    <source>
        <dbReference type="Proteomes" id="UP000663848"/>
    </source>
</evidence>
<evidence type="ECO:0000256" key="1">
    <source>
        <dbReference type="SAM" id="MobiDB-lite"/>
    </source>
</evidence>
<dbReference type="AlphaFoldDB" id="A0A821N4R3"/>
<feature type="compositionally biased region" description="Polar residues" evidence="1">
    <location>
        <begin position="85"/>
        <end position="103"/>
    </location>
</feature>
<dbReference type="Proteomes" id="UP000663848">
    <property type="component" value="Unassembled WGS sequence"/>
</dbReference>
<organism evidence="2 3">
    <name type="scientific">Rotaria socialis</name>
    <dbReference type="NCBI Taxonomy" id="392032"/>
    <lineage>
        <taxon>Eukaryota</taxon>
        <taxon>Metazoa</taxon>
        <taxon>Spiralia</taxon>
        <taxon>Gnathifera</taxon>
        <taxon>Rotifera</taxon>
        <taxon>Eurotatoria</taxon>
        <taxon>Bdelloidea</taxon>
        <taxon>Philodinida</taxon>
        <taxon>Philodinidae</taxon>
        <taxon>Rotaria</taxon>
    </lineage>
</organism>
<protein>
    <submittedName>
        <fullName evidence="2">Uncharacterized protein</fullName>
    </submittedName>
</protein>
<proteinExistence type="predicted"/>
<feature type="region of interest" description="Disordered" evidence="1">
    <location>
        <begin position="85"/>
        <end position="106"/>
    </location>
</feature>
<comment type="caution">
    <text evidence="2">The sequence shown here is derived from an EMBL/GenBank/DDBJ whole genome shotgun (WGS) entry which is preliminary data.</text>
</comment>
<evidence type="ECO:0000313" key="2">
    <source>
        <dbReference type="EMBL" id="CAF4781240.1"/>
    </source>
</evidence>
<accession>A0A821N4R3</accession>
<dbReference type="EMBL" id="CAJOBR010004429">
    <property type="protein sequence ID" value="CAF4781240.1"/>
    <property type="molecule type" value="Genomic_DNA"/>
</dbReference>